<keyword evidence="2 5" id="KW-0812">Transmembrane</keyword>
<protein>
    <recommendedName>
        <fullName evidence="7">Major intrinsic protein</fullName>
    </recommendedName>
</protein>
<dbReference type="Pfam" id="PF00230">
    <property type="entry name" value="MIP"/>
    <property type="match status" value="1"/>
</dbReference>
<evidence type="ECO:0008006" key="7">
    <source>
        <dbReference type="Google" id="ProtNLM"/>
    </source>
</evidence>
<proteinExistence type="predicted"/>
<name>A0A6C0KGX9_9ZZZZ</name>
<dbReference type="InterPro" id="IPR000425">
    <property type="entry name" value="MIP"/>
</dbReference>
<dbReference type="InterPro" id="IPR023271">
    <property type="entry name" value="Aquaporin-like"/>
</dbReference>
<dbReference type="GO" id="GO:0015267">
    <property type="term" value="F:channel activity"/>
    <property type="evidence" value="ECO:0007669"/>
    <property type="project" value="InterPro"/>
</dbReference>
<keyword evidence="3 5" id="KW-1133">Transmembrane helix</keyword>
<reference evidence="6" key="1">
    <citation type="journal article" date="2020" name="Nature">
        <title>Giant virus diversity and host interactions through global metagenomics.</title>
        <authorList>
            <person name="Schulz F."/>
            <person name="Roux S."/>
            <person name="Paez-Espino D."/>
            <person name="Jungbluth S."/>
            <person name="Walsh D.A."/>
            <person name="Denef V.J."/>
            <person name="McMahon K.D."/>
            <person name="Konstantinidis K.T."/>
            <person name="Eloe-Fadrosh E.A."/>
            <person name="Kyrpides N.C."/>
            <person name="Woyke T."/>
        </authorList>
    </citation>
    <scope>NUCLEOTIDE SEQUENCE</scope>
    <source>
        <strain evidence="6">GVMAG-S-3300002307-41</strain>
    </source>
</reference>
<evidence type="ECO:0000256" key="4">
    <source>
        <dbReference type="ARBA" id="ARBA00023136"/>
    </source>
</evidence>
<dbReference type="GO" id="GO:0016020">
    <property type="term" value="C:membrane"/>
    <property type="evidence" value="ECO:0007669"/>
    <property type="project" value="UniProtKB-SubCell"/>
</dbReference>
<evidence type="ECO:0000256" key="5">
    <source>
        <dbReference type="SAM" id="Phobius"/>
    </source>
</evidence>
<feature type="transmembrane region" description="Helical" evidence="5">
    <location>
        <begin position="6"/>
        <end position="33"/>
    </location>
</feature>
<evidence type="ECO:0000256" key="1">
    <source>
        <dbReference type="ARBA" id="ARBA00004141"/>
    </source>
</evidence>
<dbReference type="AlphaFoldDB" id="A0A6C0KGX9"/>
<feature type="transmembrane region" description="Helical" evidence="5">
    <location>
        <begin position="66"/>
        <end position="87"/>
    </location>
</feature>
<evidence type="ECO:0000256" key="3">
    <source>
        <dbReference type="ARBA" id="ARBA00022989"/>
    </source>
</evidence>
<evidence type="ECO:0000256" key="2">
    <source>
        <dbReference type="ARBA" id="ARBA00022692"/>
    </source>
</evidence>
<keyword evidence="4 5" id="KW-0472">Membrane</keyword>
<dbReference type="Gene3D" id="1.20.1080.10">
    <property type="entry name" value="Glycerol uptake facilitator protein"/>
    <property type="match status" value="1"/>
</dbReference>
<accession>A0A6C0KGX9</accession>
<organism evidence="6">
    <name type="scientific">viral metagenome</name>
    <dbReference type="NCBI Taxonomy" id="1070528"/>
    <lineage>
        <taxon>unclassified sequences</taxon>
        <taxon>metagenomes</taxon>
        <taxon>organismal metagenomes</taxon>
    </lineage>
</organism>
<evidence type="ECO:0000313" key="6">
    <source>
        <dbReference type="EMBL" id="QHU15588.1"/>
    </source>
</evidence>
<dbReference type="EMBL" id="MN740866">
    <property type="protein sequence ID" value="QHU15588.1"/>
    <property type="molecule type" value="Genomic_DNA"/>
</dbReference>
<dbReference type="SUPFAM" id="SSF81338">
    <property type="entry name" value="Aquaporin-like"/>
    <property type="match status" value="1"/>
</dbReference>
<sequence length="89" mass="9028">MYTPAFVEYLGTCLLIGAVAFTSSPLFVVAALATAIGLGGKISGGHFNPAITAWALANGKIGKAKALSYVVAQVAAALTIWITGSMIKV</sequence>
<comment type="subcellular location">
    <subcellularLocation>
        <location evidence="1">Membrane</location>
        <topology evidence="1">Multi-pass membrane protein</topology>
    </subcellularLocation>
</comment>